<dbReference type="Pfam" id="PF26054">
    <property type="entry name" value="PHD_G2E3"/>
    <property type="match status" value="1"/>
</dbReference>
<proteinExistence type="predicted"/>
<comment type="caution">
    <text evidence="6">The sequence shown here is derived from an EMBL/GenBank/DDBJ whole genome shotgun (WGS) entry which is preliminary data.</text>
</comment>
<dbReference type="GO" id="GO:0005634">
    <property type="term" value="C:nucleus"/>
    <property type="evidence" value="ECO:0007669"/>
    <property type="project" value="TreeGrafter"/>
</dbReference>
<evidence type="ECO:0000256" key="2">
    <source>
        <dbReference type="ARBA" id="ARBA00022771"/>
    </source>
</evidence>
<keyword evidence="1" id="KW-0479">Metal-binding</keyword>
<protein>
    <submittedName>
        <fullName evidence="6">PHF7 protein</fullName>
    </submittedName>
</protein>
<dbReference type="SUPFAM" id="SSF57903">
    <property type="entry name" value="FYVE/PHD zinc finger"/>
    <property type="match status" value="1"/>
</dbReference>
<dbReference type="Gene3D" id="3.30.40.10">
    <property type="entry name" value="Zinc/RING finger domain, C3HC4 (zinc finger)"/>
    <property type="match status" value="2"/>
</dbReference>
<dbReference type="Pfam" id="PF13771">
    <property type="entry name" value="zf-HC5HC2H"/>
    <property type="match status" value="1"/>
</dbReference>
<feature type="region of interest" description="Disordered" evidence="4">
    <location>
        <begin position="210"/>
        <end position="235"/>
    </location>
</feature>
<gene>
    <name evidence="6" type="primary">Phf7_0</name>
    <name evidence="6" type="ORF">CHUBUR_R14316</name>
</gene>
<reference evidence="6 7" key="1">
    <citation type="submission" date="2019-09" db="EMBL/GenBank/DDBJ databases">
        <title>Bird 10,000 Genomes (B10K) Project - Family phase.</title>
        <authorList>
            <person name="Zhang G."/>
        </authorList>
    </citation>
    <scope>NUCLEOTIDE SEQUENCE [LARGE SCALE GENOMIC DNA]</scope>
    <source>
        <strain evidence="6">B10K-CU-031-22</strain>
    </source>
</reference>
<dbReference type="GO" id="GO:0008270">
    <property type="term" value="F:zinc ion binding"/>
    <property type="evidence" value="ECO:0007669"/>
    <property type="project" value="UniProtKB-KW"/>
</dbReference>
<dbReference type="PANTHER" id="PTHR12420">
    <property type="entry name" value="PHD FINGER PROTEIN"/>
    <property type="match status" value="1"/>
</dbReference>
<evidence type="ECO:0000259" key="5">
    <source>
        <dbReference type="PROSITE" id="PS51805"/>
    </source>
</evidence>
<dbReference type="PROSITE" id="PS51805">
    <property type="entry name" value="EPHD"/>
    <property type="match status" value="1"/>
</dbReference>
<dbReference type="InterPro" id="IPR011011">
    <property type="entry name" value="Znf_FYVE_PHD"/>
</dbReference>
<sequence length="289" mass="32441">CGLCQRADCDPEVVGPLCHQNRLWVHENCLHHTSKLNQRGANNQGFYGFFFCDIWQEFKRAAQKVRPGGTCPHREMLHLPGTSVICCHRHCPQIFHFPCGKEQGCVSQFFGEYKSFCWKHRPVQRVQAVQHDQVLCLICQEEVPGHTCYNTLVHPACASGRFHRCIQGQALCSGLHHFRCPLCRDMRTFQGEMFRLGVKIPDRQAWHRVRAGSSAPAANEEQGGGGLSTQPGAGTPQPGGLWWRLLLCSSCGSHGTHWRCSNMEDDTESWECANCRDTGTSEGCSWSDG</sequence>
<dbReference type="AlphaFoldDB" id="A0A7K5GGD2"/>
<dbReference type="OrthoDB" id="512616at2759"/>
<organism evidence="6 7">
    <name type="scientific">Chunga burmeisteri</name>
    <name type="common">Black-legged seriema</name>
    <dbReference type="NCBI Taxonomy" id="1352770"/>
    <lineage>
        <taxon>Eukaryota</taxon>
        <taxon>Metazoa</taxon>
        <taxon>Chordata</taxon>
        <taxon>Craniata</taxon>
        <taxon>Vertebrata</taxon>
        <taxon>Euteleostomi</taxon>
        <taxon>Archelosauria</taxon>
        <taxon>Archosauria</taxon>
        <taxon>Dinosauria</taxon>
        <taxon>Saurischia</taxon>
        <taxon>Theropoda</taxon>
        <taxon>Coelurosauria</taxon>
        <taxon>Aves</taxon>
        <taxon>Neognathae</taxon>
        <taxon>Neoaves</taxon>
        <taxon>Telluraves</taxon>
        <taxon>Australaves</taxon>
        <taxon>Cariamiformes</taxon>
        <taxon>Cariamidae</taxon>
        <taxon>Chunga</taxon>
    </lineage>
</organism>
<keyword evidence="3" id="KW-0862">Zinc</keyword>
<dbReference type="EMBL" id="VZRC01000168">
    <property type="protein sequence ID" value="NWS56126.1"/>
    <property type="molecule type" value="Genomic_DNA"/>
</dbReference>
<dbReference type="PANTHER" id="PTHR12420:SF47">
    <property type="entry name" value="PHD FINGER PROTEIN 7"/>
    <property type="match status" value="1"/>
</dbReference>
<dbReference type="InterPro" id="IPR059102">
    <property type="entry name" value="PHD_PHF7/G2E3-like"/>
</dbReference>
<evidence type="ECO:0000313" key="7">
    <source>
        <dbReference type="Proteomes" id="UP000541181"/>
    </source>
</evidence>
<evidence type="ECO:0000313" key="6">
    <source>
        <dbReference type="EMBL" id="NWS56126.1"/>
    </source>
</evidence>
<keyword evidence="2" id="KW-0863">Zinc-finger</keyword>
<feature type="non-terminal residue" evidence="6">
    <location>
        <position position="289"/>
    </location>
</feature>
<keyword evidence="7" id="KW-1185">Reference proteome</keyword>
<dbReference type="InterPro" id="IPR034732">
    <property type="entry name" value="EPHD"/>
</dbReference>
<evidence type="ECO:0000256" key="4">
    <source>
        <dbReference type="SAM" id="MobiDB-lite"/>
    </source>
</evidence>
<evidence type="ECO:0000256" key="1">
    <source>
        <dbReference type="ARBA" id="ARBA00022723"/>
    </source>
</evidence>
<dbReference type="InterPro" id="IPR051188">
    <property type="entry name" value="PHD-type_Zinc_Finger"/>
</dbReference>
<name>A0A7K5GGD2_9AVES</name>
<accession>A0A7K5GGD2</accession>
<dbReference type="InterPro" id="IPR013083">
    <property type="entry name" value="Znf_RING/FYVE/PHD"/>
</dbReference>
<feature type="non-terminal residue" evidence="6">
    <location>
        <position position="1"/>
    </location>
</feature>
<dbReference type="Proteomes" id="UP000541181">
    <property type="component" value="Unassembled WGS sequence"/>
</dbReference>
<feature type="domain" description="PHD-type" evidence="5">
    <location>
        <begin position="1"/>
        <end position="121"/>
    </location>
</feature>
<evidence type="ECO:0000256" key="3">
    <source>
        <dbReference type="ARBA" id="ARBA00022833"/>
    </source>
</evidence>